<gene>
    <name evidence="1" type="ORF">FDQ92_07295</name>
</gene>
<reference evidence="1 2" key="1">
    <citation type="submission" date="2019-05" db="EMBL/GenBank/DDBJ databases">
        <title>The Complete Genome Sequence of the n-alkane-degrading Desulfoglaeba alkanexedens ALDC reveals multiple alkylsuccinate synthase gene clusters.</title>
        <authorList>
            <person name="Callaghan A.V."/>
            <person name="Davidova I.A."/>
            <person name="Duncan K.E."/>
            <person name="Morris B."/>
            <person name="McInerney M.J."/>
        </authorList>
    </citation>
    <scope>NUCLEOTIDE SEQUENCE [LARGE SCALE GENOMIC DNA]</scope>
    <source>
        <strain evidence="1 2">ALDC</strain>
    </source>
</reference>
<evidence type="ECO:0000313" key="1">
    <source>
        <dbReference type="EMBL" id="QCQ21996.1"/>
    </source>
</evidence>
<dbReference type="KEGG" id="dax:FDQ92_07295"/>
<protein>
    <submittedName>
        <fullName evidence="1">Uncharacterized protein</fullName>
    </submittedName>
</protein>
<dbReference type="EMBL" id="CP040098">
    <property type="protein sequence ID" value="QCQ21996.1"/>
    <property type="molecule type" value="Genomic_DNA"/>
</dbReference>
<dbReference type="Proteomes" id="UP000298602">
    <property type="component" value="Chromosome"/>
</dbReference>
<reference evidence="1 2" key="2">
    <citation type="submission" date="2019-05" db="EMBL/GenBank/DDBJ databases">
        <authorList>
            <person name="Suflita J.M."/>
            <person name="Marks C.R."/>
        </authorList>
    </citation>
    <scope>NUCLEOTIDE SEQUENCE [LARGE SCALE GENOMIC DNA]</scope>
    <source>
        <strain evidence="1 2">ALDC</strain>
    </source>
</reference>
<name>A0A4P8L283_9BACT</name>
<evidence type="ECO:0000313" key="2">
    <source>
        <dbReference type="Proteomes" id="UP000298602"/>
    </source>
</evidence>
<keyword evidence="2" id="KW-1185">Reference proteome</keyword>
<accession>A0A4P8L283</accession>
<dbReference type="AlphaFoldDB" id="A0A4P8L283"/>
<dbReference type="RefSeq" id="WP_137423965.1">
    <property type="nucleotide sequence ID" value="NZ_CP040098.1"/>
</dbReference>
<sequence length="176" mass="20219">MYSEMISGLGVIASIVVAYHTAKYSFNSEIKKNKSLLISACIRFYNATVNCVDNGNIKKDKTTKEIYISELKEIKRTIELFLGSQYYSESYRQIPEASIVVTQLNHEIYYHEKVEKDLALNERTIELFSKMYEKLRCKKLKESKDFLKELDGIKSAFDKKIIANNLLHGSAKNSAP</sequence>
<organism evidence="1 2">
    <name type="scientific">Desulfoglaeba alkanexedens ALDC</name>
    <dbReference type="NCBI Taxonomy" id="980445"/>
    <lineage>
        <taxon>Bacteria</taxon>
        <taxon>Pseudomonadati</taxon>
        <taxon>Thermodesulfobacteriota</taxon>
        <taxon>Syntrophobacteria</taxon>
        <taxon>Syntrophobacterales</taxon>
        <taxon>Syntrophobacteraceae</taxon>
        <taxon>Desulfoglaeba</taxon>
    </lineage>
</organism>
<proteinExistence type="predicted"/>